<dbReference type="KEGG" id="kko:Kkor_1155"/>
<keyword evidence="3" id="KW-1185">Reference proteome</keyword>
<dbReference type="Proteomes" id="UP000001231">
    <property type="component" value="Chromosome"/>
</dbReference>
<gene>
    <name evidence="2" type="ordered locus">Kkor_1155</name>
</gene>
<evidence type="ECO:0000313" key="3">
    <source>
        <dbReference type="Proteomes" id="UP000001231"/>
    </source>
</evidence>
<protein>
    <recommendedName>
        <fullName evidence="1">Thiamine-binding protein domain-containing protein</fullName>
    </recommendedName>
</protein>
<dbReference type="SUPFAM" id="SSF89957">
    <property type="entry name" value="MTH1187/YkoF-like"/>
    <property type="match status" value="1"/>
</dbReference>
<reference evidence="2 3" key="1">
    <citation type="journal article" date="2009" name="Stand. Genomic Sci.">
        <title>Complete genome sequence of Kangiella koreensis type strain (SW-125).</title>
        <authorList>
            <person name="Han C."/>
            <person name="Sikorski J."/>
            <person name="Lapidus A."/>
            <person name="Nolan M."/>
            <person name="Glavina Del Rio T."/>
            <person name="Tice H."/>
            <person name="Cheng J.F."/>
            <person name="Lucas S."/>
            <person name="Chen F."/>
            <person name="Copeland A."/>
            <person name="Ivanova N."/>
            <person name="Mavromatis K."/>
            <person name="Ovchinnikova G."/>
            <person name="Pati A."/>
            <person name="Bruce D."/>
            <person name="Goodwin L."/>
            <person name="Pitluck S."/>
            <person name="Chen A."/>
            <person name="Palaniappan K."/>
            <person name="Land M."/>
            <person name="Hauser L."/>
            <person name="Chang Y.J."/>
            <person name="Jeffries C.D."/>
            <person name="Chain P."/>
            <person name="Saunders E."/>
            <person name="Brettin T."/>
            <person name="Goker M."/>
            <person name="Tindall B.J."/>
            <person name="Bristow J."/>
            <person name="Eisen J.A."/>
            <person name="Markowitz V."/>
            <person name="Hugenholtz P."/>
            <person name="Kyrpides N.C."/>
            <person name="Klenk H.P."/>
            <person name="Detter J.C."/>
        </authorList>
    </citation>
    <scope>NUCLEOTIDE SEQUENCE [LARGE SCALE GENOMIC DNA]</scope>
    <source>
        <strain evidence="3">DSM 16069 / KCTC 12182 / SW-125</strain>
    </source>
</reference>
<dbReference type="eggNOG" id="COG0011">
    <property type="taxonomic scope" value="Bacteria"/>
</dbReference>
<dbReference type="Pfam" id="PF01910">
    <property type="entry name" value="Thiamine_BP"/>
    <property type="match status" value="1"/>
</dbReference>
<dbReference type="OrthoDB" id="164222at2"/>
<sequence>MKISVELSLYPLDDQFLPIIQDIVERLMGDKRVEAIVNTMSTQIFGDFESVMAVVNETIEYSFKTYGKQVFVAKFLNSDVKPD</sequence>
<dbReference type="Gene3D" id="3.30.70.930">
    <property type="match status" value="1"/>
</dbReference>
<dbReference type="EMBL" id="CP001707">
    <property type="protein sequence ID" value="ACV26574.1"/>
    <property type="molecule type" value="Genomic_DNA"/>
</dbReference>
<organism evidence="2 3">
    <name type="scientific">Kangiella koreensis (strain DSM 16069 / JCM 12317 / KCTC 12182 / SW-125)</name>
    <dbReference type="NCBI Taxonomy" id="523791"/>
    <lineage>
        <taxon>Bacteria</taxon>
        <taxon>Pseudomonadati</taxon>
        <taxon>Pseudomonadota</taxon>
        <taxon>Gammaproteobacteria</taxon>
        <taxon>Kangiellales</taxon>
        <taxon>Kangiellaceae</taxon>
        <taxon>Kangiella</taxon>
    </lineage>
</organism>
<evidence type="ECO:0000259" key="1">
    <source>
        <dbReference type="Pfam" id="PF01910"/>
    </source>
</evidence>
<evidence type="ECO:0000313" key="2">
    <source>
        <dbReference type="EMBL" id="ACV26574.1"/>
    </source>
</evidence>
<name>C7RBD2_KANKD</name>
<dbReference type="InterPro" id="IPR029756">
    <property type="entry name" value="MTH1187/YkoF-like"/>
</dbReference>
<dbReference type="InParanoid" id="C7RBD2"/>
<dbReference type="HOGENOM" id="CLU_191614_0_0_6"/>
<dbReference type="STRING" id="523791.Kkor_1155"/>
<dbReference type="InterPro" id="IPR002767">
    <property type="entry name" value="Thiamine_BP"/>
</dbReference>
<feature type="domain" description="Thiamine-binding protein" evidence="1">
    <location>
        <begin position="5"/>
        <end position="68"/>
    </location>
</feature>
<dbReference type="AlphaFoldDB" id="C7RBD2"/>
<accession>C7RBD2</accession>
<proteinExistence type="predicted"/>